<protein>
    <recommendedName>
        <fullName evidence="3">Carboxylic ester hydrolase</fullName>
        <ecNumber evidence="3">3.1.1.-</ecNumber>
    </recommendedName>
</protein>
<accession>A0A1S1LYM6</accession>
<dbReference type="InterPro" id="IPR002018">
    <property type="entry name" value="CarbesteraseB"/>
</dbReference>
<name>A0A1S1LYM6_MYCCH</name>
<dbReference type="InterPro" id="IPR019826">
    <property type="entry name" value="Carboxylesterase_B_AS"/>
</dbReference>
<gene>
    <name evidence="5" type="ORF">BKG82_06815</name>
</gene>
<dbReference type="Gene3D" id="3.40.50.1820">
    <property type="entry name" value="alpha/beta hydrolase"/>
    <property type="match status" value="1"/>
</dbReference>
<dbReference type="InterPro" id="IPR050309">
    <property type="entry name" value="Type-B_Carboxylest/Lipase"/>
</dbReference>
<dbReference type="PANTHER" id="PTHR11559">
    <property type="entry name" value="CARBOXYLESTERASE"/>
    <property type="match status" value="1"/>
</dbReference>
<dbReference type="Proteomes" id="UP000180043">
    <property type="component" value="Unassembled WGS sequence"/>
</dbReference>
<evidence type="ECO:0000256" key="1">
    <source>
        <dbReference type="ARBA" id="ARBA00005964"/>
    </source>
</evidence>
<evidence type="ECO:0000313" key="5">
    <source>
        <dbReference type="EMBL" id="OHU60182.1"/>
    </source>
</evidence>
<proteinExistence type="inferred from homology"/>
<feature type="domain" description="Carboxylesterase type B" evidence="4">
    <location>
        <begin position="14"/>
        <end position="493"/>
    </location>
</feature>
<dbReference type="EMBL" id="MLIQ01000011">
    <property type="protein sequence ID" value="OHU60182.1"/>
    <property type="molecule type" value="Genomic_DNA"/>
</dbReference>
<dbReference type="AlphaFoldDB" id="A0A1S1LYM6"/>
<reference evidence="5 6" key="1">
    <citation type="submission" date="2016-10" db="EMBL/GenBank/DDBJ databases">
        <title>Evaluation of Human, Veterinary and Environmental Mycobacterium chelonae Isolates by Core Genome Phylogenomic Analysis, Targeted Gene Comparison, and Anti-microbial Susceptibility Patterns: A Tale of Mistaken Identities.</title>
        <authorList>
            <person name="Fogelson S.B."/>
            <person name="Camus A.C."/>
            <person name="Lorenz W."/>
            <person name="Vasireddy R."/>
            <person name="Vasireddy S."/>
            <person name="Smith T."/>
            <person name="Brown-Elliott B.A."/>
            <person name="Wallace R.J.Jr."/>
            <person name="Hasan N.A."/>
            <person name="Reischl U."/>
            <person name="Sanchez S."/>
        </authorList>
    </citation>
    <scope>NUCLEOTIDE SEQUENCE [LARGE SCALE GENOMIC DNA]</scope>
    <source>
        <strain evidence="5 6">15515</strain>
    </source>
</reference>
<dbReference type="GO" id="GO:0016787">
    <property type="term" value="F:hydrolase activity"/>
    <property type="evidence" value="ECO:0007669"/>
    <property type="project" value="UniProtKB-KW"/>
</dbReference>
<evidence type="ECO:0000256" key="2">
    <source>
        <dbReference type="ARBA" id="ARBA00022801"/>
    </source>
</evidence>
<keyword evidence="2 3" id="KW-0378">Hydrolase</keyword>
<evidence type="ECO:0000256" key="3">
    <source>
        <dbReference type="RuleBase" id="RU361235"/>
    </source>
</evidence>
<dbReference type="InterPro" id="IPR029058">
    <property type="entry name" value="AB_hydrolase_fold"/>
</dbReference>
<dbReference type="PROSITE" id="PS00122">
    <property type="entry name" value="CARBOXYLESTERASE_B_1"/>
    <property type="match status" value="1"/>
</dbReference>
<evidence type="ECO:0000313" key="6">
    <source>
        <dbReference type="Proteomes" id="UP000180043"/>
    </source>
</evidence>
<dbReference type="RefSeq" id="WP_057967205.1">
    <property type="nucleotide sequence ID" value="NZ_JAAOOU010000001.1"/>
</dbReference>
<comment type="caution">
    <text evidence="5">The sequence shown here is derived from an EMBL/GenBank/DDBJ whole genome shotgun (WGS) entry which is preliminary data.</text>
</comment>
<dbReference type="Pfam" id="PF00135">
    <property type="entry name" value="COesterase"/>
    <property type="match status" value="1"/>
</dbReference>
<organism evidence="5 6">
    <name type="scientific">Mycobacteroides chelonae</name>
    <name type="common">Mycobacterium chelonae</name>
    <dbReference type="NCBI Taxonomy" id="1774"/>
    <lineage>
        <taxon>Bacteria</taxon>
        <taxon>Bacillati</taxon>
        <taxon>Actinomycetota</taxon>
        <taxon>Actinomycetes</taxon>
        <taxon>Mycobacteriales</taxon>
        <taxon>Mycobacteriaceae</taxon>
        <taxon>Mycobacteroides</taxon>
    </lineage>
</organism>
<evidence type="ECO:0000259" key="4">
    <source>
        <dbReference type="Pfam" id="PF00135"/>
    </source>
</evidence>
<sequence length="510" mass="55911">MTKGSKSVARVPVRVQTANGVVEGFHDHGVRRFRAIPYAEPPVGALRLRSPAPAKPWAGVLPCDSWKSASPQKRIYVPLSLNRFQAVSEDCLTVNVTMPDEPSSEALPVMFYIHGGAYVLGSSALALYDGADLARRGCVFVSVNYRVGAYGAIDLSSLSDDRHTIDSNLYLRDLVLALQWVRDNIAAFGGDPGSVTIFGESAGAHCVQMLLAVPAAAGLFQRAICQSTASGMIHTRDEAAANARRLVGYLGVDVRNAAEAVINAGPRDLVRATHRLLTAKTRESAFSLGVGPSIDGEVVPDDPIAMMERGEAQRVPLIIGYNAEEVRLFNRLLTRVMSVSRFDARAVAGTLDALRPEAAKRVIDSYEGYPSKAALVRLMGDAMFGSEAWRVARAHSQHASVYFYRYDYAPRPLRRFGPGAAHATELFAVFGLFKRWPALAGKRDMPEALALTEDIQSRWLAFARTGVPGVEWPAYTEPEHAVMVFDQHRRIDMDPHRVQRELWRDITRAA</sequence>
<dbReference type="SUPFAM" id="SSF53474">
    <property type="entry name" value="alpha/beta-Hydrolases"/>
    <property type="match status" value="1"/>
</dbReference>
<dbReference type="EC" id="3.1.1.-" evidence="3"/>
<comment type="similarity">
    <text evidence="1 3">Belongs to the type-B carboxylesterase/lipase family.</text>
</comment>
<dbReference type="ESTHER" id="mycch-a0a0e3tpp7">
    <property type="family name" value="Carb_B_Bacteria"/>
</dbReference>